<sequence length="155" mass="17398">MEEAAKTTEENAAKQGESDIRLYPVSVKAQNGEARVTTLFPLHVILLSNIDTLHMAALYDDRSIRAHIHHARDLFSLSVVHSSLSTSLALQLYDTSRNTTADSGFTWLFHCVFVMVFDRLEWKVVVGVGSIKVRELGRMKKGRCACGDLLKVYIF</sequence>
<dbReference type="EMBL" id="JADFTS010000005">
    <property type="protein sequence ID" value="KAF9604965.1"/>
    <property type="molecule type" value="Genomic_DNA"/>
</dbReference>
<proteinExistence type="predicted"/>
<reference evidence="1 2" key="1">
    <citation type="submission" date="2020-10" db="EMBL/GenBank/DDBJ databases">
        <title>The Coptis chinensis genome and diversification of protoberbering-type alkaloids.</title>
        <authorList>
            <person name="Wang B."/>
            <person name="Shu S."/>
            <person name="Song C."/>
            <person name="Liu Y."/>
        </authorList>
    </citation>
    <scope>NUCLEOTIDE SEQUENCE [LARGE SCALE GENOMIC DNA]</scope>
    <source>
        <strain evidence="1">HL-2020</strain>
        <tissue evidence="1">Leaf</tissue>
    </source>
</reference>
<name>A0A835HSB3_9MAGN</name>
<gene>
    <name evidence="1" type="ORF">IFM89_011658</name>
</gene>
<keyword evidence="2" id="KW-1185">Reference proteome</keyword>
<evidence type="ECO:0000313" key="2">
    <source>
        <dbReference type="Proteomes" id="UP000631114"/>
    </source>
</evidence>
<dbReference type="Proteomes" id="UP000631114">
    <property type="component" value="Unassembled WGS sequence"/>
</dbReference>
<comment type="caution">
    <text evidence="1">The sequence shown here is derived from an EMBL/GenBank/DDBJ whole genome shotgun (WGS) entry which is preliminary data.</text>
</comment>
<protein>
    <submittedName>
        <fullName evidence="1">Uncharacterized protein</fullName>
    </submittedName>
</protein>
<accession>A0A835HSB3</accession>
<dbReference type="AlphaFoldDB" id="A0A835HSB3"/>
<evidence type="ECO:0000313" key="1">
    <source>
        <dbReference type="EMBL" id="KAF9604965.1"/>
    </source>
</evidence>
<organism evidence="1 2">
    <name type="scientific">Coptis chinensis</name>
    <dbReference type="NCBI Taxonomy" id="261450"/>
    <lineage>
        <taxon>Eukaryota</taxon>
        <taxon>Viridiplantae</taxon>
        <taxon>Streptophyta</taxon>
        <taxon>Embryophyta</taxon>
        <taxon>Tracheophyta</taxon>
        <taxon>Spermatophyta</taxon>
        <taxon>Magnoliopsida</taxon>
        <taxon>Ranunculales</taxon>
        <taxon>Ranunculaceae</taxon>
        <taxon>Coptidoideae</taxon>
        <taxon>Coptis</taxon>
    </lineage>
</organism>